<evidence type="ECO:0000313" key="3">
    <source>
        <dbReference type="Proteomes" id="UP001374579"/>
    </source>
</evidence>
<keyword evidence="3" id="KW-1185">Reference proteome</keyword>
<accession>A0AAN9BNA4</accession>
<reference evidence="2 3" key="1">
    <citation type="submission" date="2024-02" db="EMBL/GenBank/DDBJ databases">
        <title>Chromosome-scale genome assembly of the rough periwinkle Littorina saxatilis.</title>
        <authorList>
            <person name="De Jode A."/>
            <person name="Faria R."/>
            <person name="Formenti G."/>
            <person name="Sims Y."/>
            <person name="Smith T.P."/>
            <person name="Tracey A."/>
            <person name="Wood J.M.D."/>
            <person name="Zagrodzka Z.B."/>
            <person name="Johannesson K."/>
            <person name="Butlin R.K."/>
            <person name="Leder E.H."/>
        </authorList>
    </citation>
    <scope>NUCLEOTIDE SEQUENCE [LARGE SCALE GENOMIC DNA]</scope>
    <source>
        <strain evidence="2">Snail1</strain>
        <tissue evidence="2">Muscle</tissue>
    </source>
</reference>
<dbReference type="EMBL" id="JBAMIC010000004">
    <property type="protein sequence ID" value="KAK7108642.1"/>
    <property type="molecule type" value="Genomic_DNA"/>
</dbReference>
<feature type="compositionally biased region" description="Low complexity" evidence="1">
    <location>
        <begin position="370"/>
        <end position="381"/>
    </location>
</feature>
<evidence type="ECO:0000256" key="1">
    <source>
        <dbReference type="SAM" id="MobiDB-lite"/>
    </source>
</evidence>
<feature type="region of interest" description="Disordered" evidence="1">
    <location>
        <begin position="279"/>
        <end position="299"/>
    </location>
</feature>
<feature type="region of interest" description="Disordered" evidence="1">
    <location>
        <begin position="370"/>
        <end position="389"/>
    </location>
</feature>
<feature type="region of interest" description="Disordered" evidence="1">
    <location>
        <begin position="93"/>
        <end position="133"/>
    </location>
</feature>
<comment type="caution">
    <text evidence="2">The sequence shown here is derived from an EMBL/GenBank/DDBJ whole genome shotgun (WGS) entry which is preliminary data.</text>
</comment>
<proteinExistence type="predicted"/>
<feature type="compositionally biased region" description="Low complexity" evidence="1">
    <location>
        <begin position="14"/>
        <end position="28"/>
    </location>
</feature>
<name>A0AAN9BNA4_9CAEN</name>
<protein>
    <submittedName>
        <fullName evidence="2">Uncharacterized protein</fullName>
    </submittedName>
</protein>
<feature type="region of interest" description="Disordered" evidence="1">
    <location>
        <begin position="497"/>
        <end position="521"/>
    </location>
</feature>
<feature type="compositionally biased region" description="Basic and acidic residues" evidence="1">
    <location>
        <begin position="99"/>
        <end position="129"/>
    </location>
</feature>
<dbReference type="AlphaFoldDB" id="A0AAN9BNA4"/>
<feature type="region of interest" description="Disordered" evidence="1">
    <location>
        <begin position="415"/>
        <end position="482"/>
    </location>
</feature>
<feature type="region of interest" description="Disordered" evidence="1">
    <location>
        <begin position="535"/>
        <end position="580"/>
    </location>
</feature>
<feature type="region of interest" description="Disordered" evidence="1">
    <location>
        <begin position="6"/>
        <end position="34"/>
    </location>
</feature>
<sequence>MSAVVAAISQRLSQTQPSQPKPQPAQGQHSSDIFGLDNSGLLFKQVTPRRRTDHYGRDSTRHADYLLSMAVFPTGVRTPLLSDLQRKTEHQCGFQGIDKGNERRSARHVNIQDRKPNSGRRDSVTDSLKKPPPNTLLTVSIKLTDRTHVSRSISLVSPSSRKTYSKDGYRWVNASTPGTRSCSTGGNEDKPRDIRDPLYLNTYCPAERTLRYKKTTLPRISTRARPWTVSESNPSYRVARNSQDAVSVKQNERQSKVAWHQAPRQGNFRIDARDVISRVKGPGGDSQAEEEVAETESMSGSQALLEVKSYFPQTEEDALGDQRDHIKGKDGCLHSKVKQCIKFVKYREKLARSMERPLKEEKGRYRPFSTTTVRTPRTTPTALPSAHQRHPDPISVEIYKEYIDAIALQTRLVSAADKRKRPRQTVSGLPRYNTAASSYRDGGSSVHHSLVDSAQPTHSAAASAAEKKGHPHHHHHNVKASEEPDILSLLQPVLNSLQGGGGGGGGKLDKDPGEGLCGGADPLGVHQALDIIRLSPKAQPPRSSRNTARGCKATNELEGIAGGGGVEGEGEREQTDQGPKTHAIFLPNACKSATTSVCSFPDEPVNAPEP</sequence>
<gene>
    <name evidence="2" type="ORF">V1264_016339</name>
</gene>
<organism evidence="2 3">
    <name type="scientific">Littorina saxatilis</name>
    <dbReference type="NCBI Taxonomy" id="31220"/>
    <lineage>
        <taxon>Eukaryota</taxon>
        <taxon>Metazoa</taxon>
        <taxon>Spiralia</taxon>
        <taxon>Lophotrochozoa</taxon>
        <taxon>Mollusca</taxon>
        <taxon>Gastropoda</taxon>
        <taxon>Caenogastropoda</taxon>
        <taxon>Littorinimorpha</taxon>
        <taxon>Littorinoidea</taxon>
        <taxon>Littorinidae</taxon>
        <taxon>Littorina</taxon>
    </lineage>
</organism>
<dbReference type="Proteomes" id="UP001374579">
    <property type="component" value="Unassembled WGS sequence"/>
</dbReference>
<evidence type="ECO:0000313" key="2">
    <source>
        <dbReference type="EMBL" id="KAK7108642.1"/>
    </source>
</evidence>
<feature type="compositionally biased region" description="Basic residues" evidence="1">
    <location>
        <begin position="469"/>
        <end position="478"/>
    </location>
</feature>